<keyword evidence="2" id="KW-0812">Transmembrane</keyword>
<dbReference type="OrthoDB" id="3979469at2759"/>
<feature type="compositionally biased region" description="Low complexity" evidence="1">
    <location>
        <begin position="1"/>
        <end position="22"/>
    </location>
</feature>
<name>A0A448YKL9_BRENA</name>
<keyword evidence="2" id="KW-1133">Transmembrane helix</keyword>
<sequence>MTSSDSDTPSSSVEHAHPTQATPAPPGIVDVKASRPFTSSKATYQSDSRINNLSKVIIRATLVGALYGALVSIPTELLLRWKSPFYRSFGTRIRVYYHTIIIAYAASFTTENSVLKFEDQMRLEEAKKREELIEWSVANGLYTGEEEGYTPSKR</sequence>
<keyword evidence="2" id="KW-0472">Membrane</keyword>
<reference evidence="3 4" key="1">
    <citation type="submission" date="2018-12" db="EMBL/GenBank/DDBJ databases">
        <authorList>
            <person name="Tiukova I."/>
            <person name="Dainat J."/>
        </authorList>
    </citation>
    <scope>NUCLEOTIDE SEQUENCE [LARGE SCALE GENOMIC DNA]</scope>
</reference>
<evidence type="ECO:0000256" key="1">
    <source>
        <dbReference type="SAM" id="MobiDB-lite"/>
    </source>
</evidence>
<evidence type="ECO:0000313" key="3">
    <source>
        <dbReference type="EMBL" id="VEU21418.1"/>
    </source>
</evidence>
<dbReference type="InterPro" id="IPR038882">
    <property type="entry name" value="Rcf3"/>
</dbReference>
<protein>
    <submittedName>
        <fullName evidence="3">DEKNAAC102290</fullName>
    </submittedName>
</protein>
<evidence type="ECO:0000256" key="2">
    <source>
        <dbReference type="SAM" id="Phobius"/>
    </source>
</evidence>
<gene>
    <name evidence="3" type="ORF">BRENAR_LOCUS2151</name>
</gene>
<feature type="region of interest" description="Disordered" evidence="1">
    <location>
        <begin position="1"/>
        <end position="28"/>
    </location>
</feature>
<feature type="transmembrane region" description="Helical" evidence="2">
    <location>
        <begin position="95"/>
        <end position="115"/>
    </location>
</feature>
<dbReference type="PANTHER" id="PTHR39153">
    <property type="entry name" value="AGR244WP"/>
    <property type="match status" value="1"/>
</dbReference>
<dbReference type="Proteomes" id="UP000290900">
    <property type="component" value="Unassembled WGS sequence"/>
</dbReference>
<accession>A0A448YKL9</accession>
<organism evidence="3 4">
    <name type="scientific">Brettanomyces naardenensis</name>
    <name type="common">Yeast</name>
    <dbReference type="NCBI Taxonomy" id="13370"/>
    <lineage>
        <taxon>Eukaryota</taxon>
        <taxon>Fungi</taxon>
        <taxon>Dikarya</taxon>
        <taxon>Ascomycota</taxon>
        <taxon>Saccharomycotina</taxon>
        <taxon>Pichiomycetes</taxon>
        <taxon>Pichiales</taxon>
        <taxon>Pichiaceae</taxon>
        <taxon>Brettanomyces</taxon>
    </lineage>
</organism>
<proteinExistence type="predicted"/>
<dbReference type="EMBL" id="CAACVR010000012">
    <property type="protein sequence ID" value="VEU21418.1"/>
    <property type="molecule type" value="Genomic_DNA"/>
</dbReference>
<dbReference type="InParanoid" id="A0A448YKL9"/>
<dbReference type="FunCoup" id="A0A448YKL9">
    <property type="interactions" value="11"/>
</dbReference>
<dbReference type="AlphaFoldDB" id="A0A448YKL9"/>
<evidence type="ECO:0000313" key="4">
    <source>
        <dbReference type="Proteomes" id="UP000290900"/>
    </source>
</evidence>
<keyword evidence="4" id="KW-1185">Reference proteome</keyword>
<dbReference type="PANTHER" id="PTHR39153:SF1">
    <property type="entry name" value="AGR244WP"/>
    <property type="match status" value="1"/>
</dbReference>
<feature type="transmembrane region" description="Helical" evidence="2">
    <location>
        <begin position="56"/>
        <end position="75"/>
    </location>
</feature>